<reference evidence="2" key="1">
    <citation type="submission" date="2020-05" db="EMBL/GenBank/DDBJ databases">
        <title>Phylogenomic resolution of chytrid fungi.</title>
        <authorList>
            <person name="Stajich J.E."/>
            <person name="Amses K."/>
            <person name="Simmons R."/>
            <person name="Seto K."/>
            <person name="Myers J."/>
            <person name="Bonds A."/>
            <person name="Quandt C.A."/>
            <person name="Barry K."/>
            <person name="Liu P."/>
            <person name="Grigoriev I."/>
            <person name="Longcore J.E."/>
            <person name="James T.Y."/>
        </authorList>
    </citation>
    <scope>NUCLEOTIDE SEQUENCE</scope>
    <source>
        <strain evidence="2">JEL0318</strain>
    </source>
</reference>
<evidence type="ECO:0000259" key="1">
    <source>
        <dbReference type="Pfam" id="PF00339"/>
    </source>
</evidence>
<evidence type="ECO:0000313" key="2">
    <source>
        <dbReference type="EMBL" id="KAJ3040658.1"/>
    </source>
</evidence>
<dbReference type="Gene3D" id="2.60.40.640">
    <property type="match status" value="1"/>
</dbReference>
<keyword evidence="3" id="KW-1185">Reference proteome</keyword>
<protein>
    <recommendedName>
        <fullName evidence="1">Arrestin-like N-terminal domain-containing protein</fullName>
    </recommendedName>
</protein>
<dbReference type="InterPro" id="IPR014756">
    <property type="entry name" value="Ig_E-set"/>
</dbReference>
<dbReference type="Pfam" id="PF00339">
    <property type="entry name" value="Arrestin_N"/>
    <property type="match status" value="1"/>
</dbReference>
<sequence length="199" mass="22383">MGWSSKQPSLSIQPSPGFDHFIHGLHGATNPCLIKGVIHLTVSHELRSPRVLVRFSGKTKTGWLGNVDTRSNTVAAMAVWWTGPLNRISSDSHSEKRKLIDEKQIVFRDDDAYYGDALPTYDQARALTDQAPVIQNGTLQPGTYNLPFMFRVPGILPPSFQWKDGHISYYLQATVEYKEGFFGKLTRKKQTARVPLILE</sequence>
<gene>
    <name evidence="2" type="ORF">HK097_002508</name>
</gene>
<dbReference type="SUPFAM" id="SSF81296">
    <property type="entry name" value="E set domains"/>
    <property type="match status" value="1"/>
</dbReference>
<name>A0AAD5S5I1_9FUNG</name>
<dbReference type="PANTHER" id="PTHR11188:SF17">
    <property type="entry name" value="FI21816P1"/>
    <property type="match status" value="1"/>
</dbReference>
<organism evidence="2 3">
    <name type="scientific">Rhizophlyctis rosea</name>
    <dbReference type="NCBI Taxonomy" id="64517"/>
    <lineage>
        <taxon>Eukaryota</taxon>
        <taxon>Fungi</taxon>
        <taxon>Fungi incertae sedis</taxon>
        <taxon>Chytridiomycota</taxon>
        <taxon>Chytridiomycota incertae sedis</taxon>
        <taxon>Chytridiomycetes</taxon>
        <taxon>Rhizophlyctidales</taxon>
        <taxon>Rhizophlyctidaceae</taxon>
        <taxon>Rhizophlyctis</taxon>
    </lineage>
</organism>
<proteinExistence type="predicted"/>
<dbReference type="InterPro" id="IPR014752">
    <property type="entry name" value="Arrestin-like_C"/>
</dbReference>
<dbReference type="InterPro" id="IPR050357">
    <property type="entry name" value="Arrestin_domain-protein"/>
</dbReference>
<dbReference type="AlphaFoldDB" id="A0AAD5S5I1"/>
<dbReference type="Proteomes" id="UP001212841">
    <property type="component" value="Unassembled WGS sequence"/>
</dbReference>
<dbReference type="GO" id="GO:0005886">
    <property type="term" value="C:plasma membrane"/>
    <property type="evidence" value="ECO:0007669"/>
    <property type="project" value="TreeGrafter"/>
</dbReference>
<evidence type="ECO:0000313" key="3">
    <source>
        <dbReference type="Proteomes" id="UP001212841"/>
    </source>
</evidence>
<dbReference type="GO" id="GO:0030674">
    <property type="term" value="F:protein-macromolecule adaptor activity"/>
    <property type="evidence" value="ECO:0007669"/>
    <property type="project" value="TreeGrafter"/>
</dbReference>
<dbReference type="GO" id="GO:0031625">
    <property type="term" value="F:ubiquitin protein ligase binding"/>
    <property type="evidence" value="ECO:0007669"/>
    <property type="project" value="TreeGrafter"/>
</dbReference>
<dbReference type="GO" id="GO:0070086">
    <property type="term" value="P:ubiquitin-dependent endocytosis"/>
    <property type="evidence" value="ECO:0007669"/>
    <property type="project" value="TreeGrafter"/>
</dbReference>
<dbReference type="GO" id="GO:0005829">
    <property type="term" value="C:cytosol"/>
    <property type="evidence" value="ECO:0007669"/>
    <property type="project" value="TreeGrafter"/>
</dbReference>
<dbReference type="InterPro" id="IPR011021">
    <property type="entry name" value="Arrestin-like_N"/>
</dbReference>
<dbReference type="EMBL" id="JADGJD010001542">
    <property type="protein sequence ID" value="KAJ3040658.1"/>
    <property type="molecule type" value="Genomic_DNA"/>
</dbReference>
<feature type="domain" description="Arrestin-like N-terminal" evidence="1">
    <location>
        <begin position="34"/>
        <end position="179"/>
    </location>
</feature>
<comment type="caution">
    <text evidence="2">The sequence shown here is derived from an EMBL/GenBank/DDBJ whole genome shotgun (WGS) entry which is preliminary data.</text>
</comment>
<dbReference type="PANTHER" id="PTHR11188">
    <property type="entry name" value="ARRESTIN DOMAIN CONTAINING PROTEIN"/>
    <property type="match status" value="1"/>
</dbReference>
<accession>A0AAD5S5I1</accession>